<dbReference type="InterPro" id="IPR002323">
    <property type="entry name" value="Cyt_CIE"/>
</dbReference>
<dbReference type="Gene3D" id="1.10.760.10">
    <property type="entry name" value="Cytochrome c-like domain"/>
    <property type="match status" value="1"/>
</dbReference>
<dbReference type="EMBL" id="LR778301">
    <property type="protein sequence ID" value="CAB1367707.1"/>
    <property type="molecule type" value="Genomic_DNA"/>
</dbReference>
<dbReference type="PRINTS" id="PR00607">
    <property type="entry name" value="CYTCHROMECIE"/>
</dbReference>
<dbReference type="AlphaFoldDB" id="A0A6S6XUM6"/>
<evidence type="ECO:0000313" key="8">
    <source>
        <dbReference type="Proteomes" id="UP000515733"/>
    </source>
</evidence>
<dbReference type="InterPro" id="IPR036909">
    <property type="entry name" value="Cyt_c-like_dom_sf"/>
</dbReference>
<evidence type="ECO:0000256" key="2">
    <source>
        <dbReference type="ARBA" id="ARBA00022617"/>
    </source>
</evidence>
<dbReference type="GO" id="GO:0009055">
    <property type="term" value="F:electron transfer activity"/>
    <property type="evidence" value="ECO:0007669"/>
    <property type="project" value="InterPro"/>
</dbReference>
<keyword evidence="4" id="KW-0249">Electron transport</keyword>
<keyword evidence="3" id="KW-0479">Metal-binding</keyword>
<evidence type="ECO:0000259" key="6">
    <source>
        <dbReference type="Pfam" id="PF13442"/>
    </source>
</evidence>
<evidence type="ECO:0000313" key="7">
    <source>
        <dbReference type="EMBL" id="CAB1367707.1"/>
    </source>
</evidence>
<evidence type="ECO:0000256" key="3">
    <source>
        <dbReference type="ARBA" id="ARBA00022723"/>
    </source>
</evidence>
<dbReference type="GO" id="GO:0020037">
    <property type="term" value="F:heme binding"/>
    <property type="evidence" value="ECO:0007669"/>
    <property type="project" value="InterPro"/>
</dbReference>
<gene>
    <name evidence="7" type="ORF">DENOEST_0542</name>
</gene>
<dbReference type="Proteomes" id="UP000515733">
    <property type="component" value="Chromosome"/>
</dbReference>
<proteinExistence type="predicted"/>
<dbReference type="SUPFAM" id="SSF46626">
    <property type="entry name" value="Cytochrome c"/>
    <property type="match status" value="1"/>
</dbReference>
<evidence type="ECO:0000256" key="5">
    <source>
        <dbReference type="ARBA" id="ARBA00023004"/>
    </source>
</evidence>
<dbReference type="PANTHER" id="PTHR40942:SF4">
    <property type="entry name" value="CYTOCHROME C5"/>
    <property type="match status" value="1"/>
</dbReference>
<dbReference type="Pfam" id="PF13442">
    <property type="entry name" value="Cytochrome_CBB3"/>
    <property type="match status" value="1"/>
</dbReference>
<sequence>MCHSTGVGGAPKVGSFDDWRPRLASGPSGLLVSVLRGKGGMPPKGGNASLSKTDAHAALEYMLSLAK</sequence>
<evidence type="ECO:0000256" key="4">
    <source>
        <dbReference type="ARBA" id="ARBA00022982"/>
    </source>
</evidence>
<keyword evidence="1" id="KW-0813">Transport</keyword>
<dbReference type="PANTHER" id="PTHR40942">
    <property type="match status" value="1"/>
</dbReference>
<protein>
    <submittedName>
        <fullName evidence="7">Cytochrome c-555</fullName>
    </submittedName>
</protein>
<dbReference type="KEGG" id="doe:DENOEST_0542"/>
<dbReference type="GO" id="GO:0005506">
    <property type="term" value="F:iron ion binding"/>
    <property type="evidence" value="ECO:0007669"/>
    <property type="project" value="InterPro"/>
</dbReference>
<reference evidence="7 8" key="1">
    <citation type="submission" date="2020-03" db="EMBL/GenBank/DDBJ databases">
        <authorList>
            <consortium name="Genoscope - CEA"/>
            <person name="William W."/>
        </authorList>
    </citation>
    <scope>NUCLEOTIDE SEQUENCE [LARGE SCALE GENOMIC DNA]</scope>
    <source>
        <strain evidence="8">DSM 16959</strain>
    </source>
</reference>
<feature type="domain" description="Cytochrome c" evidence="6">
    <location>
        <begin position="1"/>
        <end position="62"/>
    </location>
</feature>
<dbReference type="InterPro" id="IPR009056">
    <property type="entry name" value="Cyt_c-like_dom"/>
</dbReference>
<accession>A0A6S6XUM6</accession>
<keyword evidence="5" id="KW-0408">Iron</keyword>
<keyword evidence="2" id="KW-0349">Heme</keyword>
<name>A0A6S6XUM6_9PROT</name>
<organism evidence="7 8">
    <name type="scientific">Denitratisoma oestradiolicum</name>
    <dbReference type="NCBI Taxonomy" id="311182"/>
    <lineage>
        <taxon>Bacteria</taxon>
        <taxon>Pseudomonadati</taxon>
        <taxon>Pseudomonadota</taxon>
        <taxon>Betaproteobacteria</taxon>
        <taxon>Nitrosomonadales</taxon>
        <taxon>Sterolibacteriaceae</taxon>
        <taxon>Denitratisoma</taxon>
    </lineage>
</organism>
<evidence type="ECO:0000256" key="1">
    <source>
        <dbReference type="ARBA" id="ARBA00022448"/>
    </source>
</evidence>
<keyword evidence="8" id="KW-1185">Reference proteome</keyword>